<evidence type="ECO:0000256" key="4">
    <source>
        <dbReference type="ARBA" id="ARBA00023157"/>
    </source>
</evidence>
<evidence type="ECO:0000256" key="1">
    <source>
        <dbReference type="ARBA" id="ARBA00022670"/>
    </source>
</evidence>
<keyword evidence="2" id="KW-0378">Hydrolase</keyword>
<dbReference type="InterPro" id="IPR001314">
    <property type="entry name" value="Peptidase_S1A"/>
</dbReference>
<evidence type="ECO:0000256" key="3">
    <source>
        <dbReference type="ARBA" id="ARBA00022825"/>
    </source>
</evidence>
<keyword evidence="7" id="KW-1185">Reference proteome</keyword>
<evidence type="ECO:0000256" key="2">
    <source>
        <dbReference type="ARBA" id="ARBA00022801"/>
    </source>
</evidence>
<dbReference type="PRINTS" id="PR00722">
    <property type="entry name" value="CHYMOTRYPSIN"/>
</dbReference>
<evidence type="ECO:0000313" key="6">
    <source>
        <dbReference type="EMBL" id="KAJ9588001.1"/>
    </source>
</evidence>
<comment type="caution">
    <text evidence="6">The sequence shown here is derived from an EMBL/GenBank/DDBJ whole genome shotgun (WGS) entry which is preliminary data.</text>
</comment>
<proteinExistence type="predicted"/>
<dbReference type="EMBL" id="JASPKZ010005973">
    <property type="protein sequence ID" value="KAJ9588001.1"/>
    <property type="molecule type" value="Genomic_DNA"/>
</dbReference>
<dbReference type="PROSITE" id="PS00134">
    <property type="entry name" value="TRYPSIN_HIS"/>
    <property type="match status" value="1"/>
</dbReference>
<keyword evidence="4" id="KW-1015">Disulfide bond</keyword>
<accession>A0AAD7ZX46</accession>
<dbReference type="GO" id="GO:0004252">
    <property type="term" value="F:serine-type endopeptidase activity"/>
    <property type="evidence" value="ECO:0007669"/>
    <property type="project" value="InterPro"/>
</dbReference>
<dbReference type="Gene3D" id="2.40.10.10">
    <property type="entry name" value="Trypsin-like serine proteases"/>
    <property type="match status" value="2"/>
</dbReference>
<feature type="domain" description="Peptidase S1" evidence="5">
    <location>
        <begin position="59"/>
        <end position="279"/>
    </location>
</feature>
<dbReference type="InterPro" id="IPR009003">
    <property type="entry name" value="Peptidase_S1_PA"/>
</dbReference>
<keyword evidence="3" id="KW-0720">Serine protease</keyword>
<sequence length="281" mass="30201">MNYQLNNVTEVKRKCTNLVGIYTEATVIRRKDSKMYKVLVIASLLLTSCLGAPQLEGRIVGGEDAEIENYPYQLSFESNGRHNCGASIITNNWAVSAAHCVEDRKVEDLRFRAGSSIREQGGTLHPAEVVIMHPQYNIFTIDCDIAVIKVSVPFVYGPGVQPITLATVDPAASEVGVVTGWGLTSETGSMSTQLQSVQVPIIDFEECGNIYSYILTKNMICAGIEDGKGICSSDSGGPLVVDGKLVGIVSFSTGCAYAGKPGVYADVPALLDFVKSNTDYQ</sequence>
<dbReference type="PANTHER" id="PTHR24252">
    <property type="entry name" value="ACROSIN-RELATED"/>
    <property type="match status" value="1"/>
</dbReference>
<keyword evidence="1" id="KW-0645">Protease</keyword>
<dbReference type="PROSITE" id="PS50240">
    <property type="entry name" value="TRYPSIN_DOM"/>
    <property type="match status" value="1"/>
</dbReference>
<dbReference type="GO" id="GO:0006508">
    <property type="term" value="P:proteolysis"/>
    <property type="evidence" value="ECO:0007669"/>
    <property type="project" value="UniProtKB-KW"/>
</dbReference>
<dbReference type="FunFam" id="2.40.10.10:FF:000034">
    <property type="entry name" value="Eupolytin"/>
    <property type="match status" value="1"/>
</dbReference>
<dbReference type="Pfam" id="PF00089">
    <property type="entry name" value="Trypsin"/>
    <property type="match status" value="1"/>
</dbReference>
<dbReference type="InterPro" id="IPR001254">
    <property type="entry name" value="Trypsin_dom"/>
</dbReference>
<dbReference type="PANTHER" id="PTHR24252:SF17">
    <property type="entry name" value="SUPPRESSOR OF TUMORIGENICITY 14 PROTEIN HOMOLOG-RELATED"/>
    <property type="match status" value="1"/>
</dbReference>
<dbReference type="InterPro" id="IPR043504">
    <property type="entry name" value="Peptidase_S1_PA_chymotrypsin"/>
</dbReference>
<dbReference type="SUPFAM" id="SSF50494">
    <property type="entry name" value="Trypsin-like serine proteases"/>
    <property type="match status" value="1"/>
</dbReference>
<evidence type="ECO:0000313" key="7">
    <source>
        <dbReference type="Proteomes" id="UP001233999"/>
    </source>
</evidence>
<gene>
    <name evidence="6" type="ORF">L9F63_028188</name>
</gene>
<name>A0AAD7ZX46_DIPPU</name>
<evidence type="ECO:0000259" key="5">
    <source>
        <dbReference type="PROSITE" id="PS50240"/>
    </source>
</evidence>
<reference evidence="6" key="1">
    <citation type="journal article" date="2023" name="IScience">
        <title>Live-bearing cockroach genome reveals convergent evolutionary mechanisms linked to viviparity in insects and beyond.</title>
        <authorList>
            <person name="Fouks B."/>
            <person name="Harrison M.C."/>
            <person name="Mikhailova A.A."/>
            <person name="Marchal E."/>
            <person name="English S."/>
            <person name="Carruthers M."/>
            <person name="Jennings E.C."/>
            <person name="Chiamaka E.L."/>
            <person name="Frigard R.A."/>
            <person name="Pippel M."/>
            <person name="Attardo G.M."/>
            <person name="Benoit J.B."/>
            <person name="Bornberg-Bauer E."/>
            <person name="Tobe S.S."/>
        </authorList>
    </citation>
    <scope>NUCLEOTIDE SEQUENCE</scope>
    <source>
        <strain evidence="6">Stay&amp;Tobe</strain>
    </source>
</reference>
<dbReference type="Proteomes" id="UP001233999">
    <property type="component" value="Unassembled WGS sequence"/>
</dbReference>
<reference evidence="6" key="2">
    <citation type="submission" date="2023-05" db="EMBL/GenBank/DDBJ databases">
        <authorList>
            <person name="Fouks B."/>
        </authorList>
    </citation>
    <scope>NUCLEOTIDE SEQUENCE</scope>
    <source>
        <strain evidence="6">Stay&amp;Tobe</strain>
        <tissue evidence="6">Testes</tissue>
    </source>
</reference>
<organism evidence="6 7">
    <name type="scientific">Diploptera punctata</name>
    <name type="common">Pacific beetle cockroach</name>
    <dbReference type="NCBI Taxonomy" id="6984"/>
    <lineage>
        <taxon>Eukaryota</taxon>
        <taxon>Metazoa</taxon>
        <taxon>Ecdysozoa</taxon>
        <taxon>Arthropoda</taxon>
        <taxon>Hexapoda</taxon>
        <taxon>Insecta</taxon>
        <taxon>Pterygota</taxon>
        <taxon>Neoptera</taxon>
        <taxon>Polyneoptera</taxon>
        <taxon>Dictyoptera</taxon>
        <taxon>Blattodea</taxon>
        <taxon>Blaberoidea</taxon>
        <taxon>Blaberidae</taxon>
        <taxon>Diplopterinae</taxon>
        <taxon>Diploptera</taxon>
    </lineage>
</organism>
<dbReference type="CDD" id="cd00190">
    <property type="entry name" value="Tryp_SPc"/>
    <property type="match status" value="1"/>
</dbReference>
<dbReference type="SMART" id="SM00020">
    <property type="entry name" value="Tryp_SPc"/>
    <property type="match status" value="1"/>
</dbReference>
<protein>
    <recommendedName>
        <fullName evidence="5">Peptidase S1 domain-containing protein</fullName>
    </recommendedName>
</protein>
<dbReference type="InterPro" id="IPR018114">
    <property type="entry name" value="TRYPSIN_HIS"/>
</dbReference>
<dbReference type="AlphaFoldDB" id="A0AAD7ZX46"/>